<dbReference type="EMBL" id="UYRU01042499">
    <property type="protein sequence ID" value="VDK75895.1"/>
    <property type="molecule type" value="Genomic_DNA"/>
</dbReference>
<evidence type="ECO:0000256" key="5">
    <source>
        <dbReference type="ARBA" id="ARBA00049244"/>
    </source>
</evidence>
<dbReference type="Proteomes" id="UP000281553">
    <property type="component" value="Unassembled WGS sequence"/>
</dbReference>
<dbReference type="GO" id="GO:0006261">
    <property type="term" value="P:DNA-templated DNA replication"/>
    <property type="evidence" value="ECO:0007669"/>
    <property type="project" value="InterPro"/>
</dbReference>
<reference evidence="8 9" key="1">
    <citation type="submission" date="2018-11" db="EMBL/GenBank/DDBJ databases">
        <authorList>
            <consortium name="Pathogen Informatics"/>
        </authorList>
    </citation>
    <scope>NUCLEOTIDE SEQUENCE [LARGE SCALE GENOMIC DNA]</scope>
</reference>
<evidence type="ECO:0000256" key="3">
    <source>
        <dbReference type="ARBA" id="ARBA00022695"/>
    </source>
</evidence>
<accession>A0A3P6T5I0</accession>
<dbReference type="InterPro" id="IPR002298">
    <property type="entry name" value="DNA_polymerase_A"/>
</dbReference>
<protein>
    <recommendedName>
        <fullName evidence="1">DNA-directed DNA polymerase</fullName>
        <ecNumber evidence="1">2.7.7.7</ecNumber>
    </recommendedName>
</protein>
<dbReference type="PRINTS" id="PR00868">
    <property type="entry name" value="DNAPOLI"/>
</dbReference>
<evidence type="ECO:0000256" key="6">
    <source>
        <dbReference type="SAM" id="MobiDB-lite"/>
    </source>
</evidence>
<dbReference type="OrthoDB" id="2320933at2759"/>
<comment type="catalytic activity">
    <reaction evidence="5">
        <text>DNA(n) + a 2'-deoxyribonucleoside 5'-triphosphate = DNA(n+1) + diphosphate</text>
        <dbReference type="Rhea" id="RHEA:22508"/>
        <dbReference type="Rhea" id="RHEA-COMP:17339"/>
        <dbReference type="Rhea" id="RHEA-COMP:17340"/>
        <dbReference type="ChEBI" id="CHEBI:33019"/>
        <dbReference type="ChEBI" id="CHEBI:61560"/>
        <dbReference type="ChEBI" id="CHEBI:173112"/>
        <dbReference type="EC" id="2.7.7.7"/>
    </reaction>
</comment>
<evidence type="ECO:0000256" key="4">
    <source>
        <dbReference type="ARBA" id="ARBA00022932"/>
    </source>
</evidence>
<dbReference type="AlphaFoldDB" id="A0A3P6T5I0"/>
<keyword evidence="3" id="KW-0548">Nucleotidyltransferase</keyword>
<keyword evidence="9" id="KW-1185">Reference proteome</keyword>
<evidence type="ECO:0000256" key="1">
    <source>
        <dbReference type="ARBA" id="ARBA00012417"/>
    </source>
</evidence>
<dbReference type="InterPro" id="IPR019760">
    <property type="entry name" value="DNA-dir_DNA_pol_A_CS"/>
</dbReference>
<feature type="domain" description="DNA-directed DNA polymerase family A palm" evidence="7">
    <location>
        <begin position="404"/>
        <end position="688"/>
    </location>
</feature>
<dbReference type="EC" id="2.7.7.7" evidence="1"/>
<dbReference type="Gene3D" id="1.20.1060.10">
    <property type="entry name" value="Taq DNA Polymerase, Chain T, domain 4"/>
    <property type="match status" value="1"/>
</dbReference>
<dbReference type="PANTHER" id="PTHR10133:SF62">
    <property type="entry name" value="DNA POLYMERASE THETA"/>
    <property type="match status" value="1"/>
</dbReference>
<evidence type="ECO:0000259" key="7">
    <source>
        <dbReference type="SMART" id="SM00482"/>
    </source>
</evidence>
<gene>
    <name evidence="8" type="ORF">DILT_LOCUS2704</name>
</gene>
<organism evidence="8 9">
    <name type="scientific">Dibothriocephalus latus</name>
    <name type="common">Fish tapeworm</name>
    <name type="synonym">Diphyllobothrium latum</name>
    <dbReference type="NCBI Taxonomy" id="60516"/>
    <lineage>
        <taxon>Eukaryota</taxon>
        <taxon>Metazoa</taxon>
        <taxon>Spiralia</taxon>
        <taxon>Lophotrochozoa</taxon>
        <taxon>Platyhelminthes</taxon>
        <taxon>Cestoda</taxon>
        <taxon>Eucestoda</taxon>
        <taxon>Diphyllobothriidea</taxon>
        <taxon>Diphyllobothriidae</taxon>
        <taxon>Dibothriocephalus</taxon>
    </lineage>
</organism>
<dbReference type="Pfam" id="PF00476">
    <property type="entry name" value="DNA_pol_A"/>
    <property type="match status" value="2"/>
</dbReference>
<dbReference type="Gene3D" id="1.10.150.20">
    <property type="entry name" value="5' to 3' exonuclease, C-terminal subdomain"/>
    <property type="match status" value="1"/>
</dbReference>
<dbReference type="InterPro" id="IPR001098">
    <property type="entry name" value="DNA-dir_DNA_pol_A_palm_dom"/>
</dbReference>
<evidence type="ECO:0000313" key="9">
    <source>
        <dbReference type="Proteomes" id="UP000281553"/>
    </source>
</evidence>
<dbReference type="GO" id="GO:0006302">
    <property type="term" value="P:double-strand break repair"/>
    <property type="evidence" value="ECO:0007669"/>
    <property type="project" value="TreeGrafter"/>
</dbReference>
<evidence type="ECO:0000313" key="8">
    <source>
        <dbReference type="EMBL" id="VDK75895.1"/>
    </source>
</evidence>
<dbReference type="GO" id="GO:0003677">
    <property type="term" value="F:DNA binding"/>
    <property type="evidence" value="ECO:0007669"/>
    <property type="project" value="InterPro"/>
</dbReference>
<dbReference type="PANTHER" id="PTHR10133">
    <property type="entry name" value="DNA POLYMERASE I"/>
    <property type="match status" value="1"/>
</dbReference>
<dbReference type="PROSITE" id="PS00447">
    <property type="entry name" value="DNA_POLYMERASE_A"/>
    <property type="match status" value="1"/>
</dbReference>
<proteinExistence type="predicted"/>
<feature type="region of interest" description="Disordered" evidence="6">
    <location>
        <begin position="588"/>
        <end position="609"/>
    </location>
</feature>
<name>A0A3P6T5I0_DIBLA</name>
<sequence>MSLQPAWHLAGSCSGSSASRDFLWHGGPAGRWRTGGGSSGNSCLRMLGVSVASPCLHPRVVFWIPLYGIQGSSDTDNPQRPSPACLVDGLRRLLTGLNDKDEVLSPAPRLLVWDAKWWSRVASEVLGFQCPNLLDPNLCGWLMDPDRGRLSLREVIIEPPDPGGLRRNLLSLFVSLGYSVDPVTQLGDWNKLTACSCDSQCSPSLGGDDHCHPRLLFTATQQPPSFSLLSCVPNSAVQAFLVATWWANRCKNITPLYPLLNTETEIAIMLAKSEACGFVLHLDILLDCQTKLQKALVQLERLAHRLVGCEFQLDSPREVANALYTRLHLPVFSSLTAELAASRRARRDRLGFGVRSTRPRQLPTTNAALLQLAPLHPLPRIIIEWRRINGLLSKTFGSLVASCSRSLVDFCVASDGQQLNVPPSKLRITPTYDVFTATGRIVSAHPNLQSVPKTFTISWQELLTRPPPITVFLGKIYSVLMTLSMHLLAAHWLKRPDVESINELERQNAKQLCYAIIYGMGARGLATSRDIEVSVAQSIIDDFMRAFPGVSNFIRQTVQSAHKTNRVSTVVGRSRFLAGLTGSTSKDSCDEPLAEVDKPTTTSCPPPRPFTDTGIVKPALACAIAKAERQAVNSAVQGSAADVVKAGMLEVDKAVRRLLSSSEEPKPSLCNMVLHLHDELIYEVVMLPYLKFIPIVGPAAAAPRFSSALRHCLSSAGLKFNMTVPLPVKIKAGPRWSELQPVDW</sequence>
<keyword evidence="4" id="KW-0239">DNA-directed DNA polymerase</keyword>
<dbReference type="SUPFAM" id="SSF56672">
    <property type="entry name" value="DNA/RNA polymerases"/>
    <property type="match status" value="1"/>
</dbReference>
<dbReference type="GO" id="GO:0003887">
    <property type="term" value="F:DNA-directed DNA polymerase activity"/>
    <property type="evidence" value="ECO:0007669"/>
    <property type="project" value="UniProtKB-KW"/>
</dbReference>
<dbReference type="Gene3D" id="3.30.70.370">
    <property type="match status" value="1"/>
</dbReference>
<dbReference type="InterPro" id="IPR043502">
    <property type="entry name" value="DNA/RNA_pol_sf"/>
</dbReference>
<evidence type="ECO:0000256" key="2">
    <source>
        <dbReference type="ARBA" id="ARBA00022679"/>
    </source>
</evidence>
<dbReference type="SMART" id="SM00482">
    <property type="entry name" value="POLAc"/>
    <property type="match status" value="1"/>
</dbReference>
<keyword evidence="2" id="KW-0808">Transferase</keyword>